<feature type="transmembrane region" description="Helical" evidence="1">
    <location>
        <begin position="25"/>
        <end position="47"/>
    </location>
</feature>
<evidence type="ECO:0000256" key="1">
    <source>
        <dbReference type="SAM" id="Phobius"/>
    </source>
</evidence>
<dbReference type="Gene3D" id="2.40.50.1020">
    <property type="entry name" value="LytTr DNA-binding domain"/>
    <property type="match status" value="1"/>
</dbReference>
<dbReference type="KEGG" id="oat:OAN307_c03900"/>
<dbReference type="EMBL" id="CP003740">
    <property type="protein sequence ID" value="AGI66136.1"/>
    <property type="molecule type" value="Genomic_DNA"/>
</dbReference>
<dbReference type="PROSITE" id="PS50930">
    <property type="entry name" value="HTH_LYTTR"/>
    <property type="match status" value="1"/>
</dbReference>
<protein>
    <submittedName>
        <fullName evidence="3">Putative response regulator receiver protein</fullName>
    </submittedName>
</protein>
<evidence type="ECO:0000313" key="4">
    <source>
        <dbReference type="Proteomes" id="UP000005307"/>
    </source>
</evidence>
<dbReference type="OrthoDB" id="7028951at2"/>
<evidence type="ECO:0000313" key="3">
    <source>
        <dbReference type="EMBL" id="AGI66136.1"/>
    </source>
</evidence>
<feature type="transmembrane region" description="Helical" evidence="1">
    <location>
        <begin position="53"/>
        <end position="81"/>
    </location>
</feature>
<keyword evidence="4" id="KW-1185">Reference proteome</keyword>
<dbReference type="Proteomes" id="UP000005307">
    <property type="component" value="Chromosome"/>
</dbReference>
<keyword evidence="1" id="KW-0472">Membrane</keyword>
<feature type="transmembrane region" description="Helical" evidence="1">
    <location>
        <begin position="88"/>
        <end position="114"/>
    </location>
</feature>
<feature type="domain" description="HTH LytTR-type" evidence="2">
    <location>
        <begin position="184"/>
        <end position="273"/>
    </location>
</feature>
<dbReference type="RefSeq" id="WP_015498193.1">
    <property type="nucleotide sequence ID" value="NC_020911.1"/>
</dbReference>
<keyword evidence="1" id="KW-1133">Transmembrane helix</keyword>
<keyword evidence="1" id="KW-0812">Transmembrane</keyword>
<reference evidence="3 4" key="1">
    <citation type="journal article" date="2013" name="PLoS ONE">
        <title>Poles Apart: Arctic and Antarctic Octadecabacter strains Share High Genome Plasticity and a New Type of Xanthorhodopsin.</title>
        <authorList>
            <person name="Vollmers J."/>
            <person name="Voget S."/>
            <person name="Dietrich S."/>
            <person name="Gollnow K."/>
            <person name="Smits M."/>
            <person name="Meyer K."/>
            <person name="Brinkhoff T."/>
            <person name="Simon M."/>
            <person name="Daniel R."/>
        </authorList>
    </citation>
    <scope>NUCLEOTIDE SEQUENCE [LARGE SCALE GENOMIC DNA]</scope>
    <source>
        <strain evidence="3 4">307</strain>
    </source>
</reference>
<dbReference type="InterPro" id="IPR007492">
    <property type="entry name" value="LytTR_DNA-bd_dom"/>
</dbReference>
<evidence type="ECO:0000259" key="2">
    <source>
        <dbReference type="PROSITE" id="PS50930"/>
    </source>
</evidence>
<dbReference type="GO" id="GO:0003677">
    <property type="term" value="F:DNA binding"/>
    <property type="evidence" value="ECO:0007669"/>
    <property type="project" value="InterPro"/>
</dbReference>
<dbReference type="AlphaFoldDB" id="M9R728"/>
<dbReference type="eggNOG" id="COG3279">
    <property type="taxonomic scope" value="Bacteria"/>
</dbReference>
<dbReference type="Pfam" id="PF04397">
    <property type="entry name" value="LytTR"/>
    <property type="match status" value="1"/>
</dbReference>
<gene>
    <name evidence="3" type="ORF">OAN307_c03900</name>
</gene>
<dbReference type="STRING" id="391626.OAN307_c03900"/>
<name>M9R728_9RHOB</name>
<feature type="transmembrane region" description="Helical" evidence="1">
    <location>
        <begin position="134"/>
        <end position="155"/>
    </location>
</feature>
<dbReference type="HOGENOM" id="CLU_1018764_0_0_5"/>
<sequence length="273" mass="29987">MAQPDLQTSRLWAYLREEPESMPRLLLSFCAAALFCSVIIAGFQPAATAELPFILAVAHWVLHIVFAMLIVTGIASAAVLLGMRLIWAVGLAILFMPVALTPLSLAIEAGMAYILGSQDQEPDSFLEELERLAVPAIGLSSLLALFAFKAAAYVANQRASILARFAVEPELRSVFPDIPHNLGDDLLSVSANDHYVHVRTAHGTVMLSRNFSDCLEKLKPFRGLQVHRSHWVRSKHVDQIKAKGSSYLCILSDGNSIPVSRRRHAELKLILRG</sequence>
<proteinExistence type="predicted"/>
<accession>M9R728</accession>
<dbReference type="SMART" id="SM00850">
    <property type="entry name" value="LytTR"/>
    <property type="match status" value="1"/>
</dbReference>
<organism evidence="3 4">
    <name type="scientific">Octadecabacter antarcticus 307</name>
    <dbReference type="NCBI Taxonomy" id="391626"/>
    <lineage>
        <taxon>Bacteria</taxon>
        <taxon>Pseudomonadati</taxon>
        <taxon>Pseudomonadota</taxon>
        <taxon>Alphaproteobacteria</taxon>
        <taxon>Rhodobacterales</taxon>
        <taxon>Roseobacteraceae</taxon>
        <taxon>Octadecabacter</taxon>
    </lineage>
</organism>